<accession>A0ABW4YMH9</accession>
<evidence type="ECO:0000313" key="4">
    <source>
        <dbReference type="Proteomes" id="UP001597362"/>
    </source>
</evidence>
<sequence>MSDDRKKVGSLGEQMAKQRLIEQGYSILDENWRCKRGEIDIVATFADQIIIVEVRTRRRETSFGTALESVDYRKQKRLQSLAQYYVAVKGLSQKNIRFDVIAITMNSNYQLMKFQHIEAAF</sequence>
<dbReference type="InterPro" id="IPR011856">
    <property type="entry name" value="tRNA_endonuc-like_dom_sf"/>
</dbReference>
<proteinExistence type="inferred from homology"/>
<dbReference type="PANTHER" id="PTHR34039:SF1">
    <property type="entry name" value="UPF0102 PROTEIN YRAN"/>
    <property type="match status" value="1"/>
</dbReference>
<comment type="similarity">
    <text evidence="1 2">Belongs to the UPF0102 family.</text>
</comment>
<dbReference type="Gene3D" id="3.40.1350.10">
    <property type="match status" value="1"/>
</dbReference>
<dbReference type="NCBIfam" id="NF009154">
    <property type="entry name" value="PRK12497.3-3"/>
    <property type="match status" value="1"/>
</dbReference>
<organism evidence="3 4">
    <name type="scientific">Paenibacillus yanchengensis</name>
    <dbReference type="NCBI Taxonomy" id="2035833"/>
    <lineage>
        <taxon>Bacteria</taxon>
        <taxon>Bacillati</taxon>
        <taxon>Bacillota</taxon>
        <taxon>Bacilli</taxon>
        <taxon>Bacillales</taxon>
        <taxon>Paenibacillaceae</taxon>
        <taxon>Paenibacillus</taxon>
    </lineage>
</organism>
<name>A0ABW4YMH9_9BACL</name>
<dbReference type="RefSeq" id="WP_377773430.1">
    <property type="nucleotide sequence ID" value="NZ_JBHUHO010000032.1"/>
</dbReference>
<dbReference type="SUPFAM" id="SSF52980">
    <property type="entry name" value="Restriction endonuclease-like"/>
    <property type="match status" value="1"/>
</dbReference>
<evidence type="ECO:0000313" key="3">
    <source>
        <dbReference type="EMBL" id="MFD2116846.1"/>
    </source>
</evidence>
<dbReference type="InterPro" id="IPR003509">
    <property type="entry name" value="UPF0102_YraN-like"/>
</dbReference>
<evidence type="ECO:0000256" key="1">
    <source>
        <dbReference type="ARBA" id="ARBA00006738"/>
    </source>
</evidence>
<keyword evidence="4" id="KW-1185">Reference proteome</keyword>
<dbReference type="NCBIfam" id="NF009150">
    <property type="entry name" value="PRK12497.1-3"/>
    <property type="match status" value="1"/>
</dbReference>
<dbReference type="NCBIfam" id="TIGR00252">
    <property type="entry name" value="YraN family protein"/>
    <property type="match status" value="1"/>
</dbReference>
<evidence type="ECO:0000256" key="2">
    <source>
        <dbReference type="HAMAP-Rule" id="MF_00048"/>
    </source>
</evidence>
<gene>
    <name evidence="3" type="ORF">ACFSJH_14050</name>
</gene>
<dbReference type="InterPro" id="IPR011335">
    <property type="entry name" value="Restrct_endonuc-II-like"/>
</dbReference>
<dbReference type="Proteomes" id="UP001597362">
    <property type="component" value="Unassembled WGS sequence"/>
</dbReference>
<protein>
    <recommendedName>
        <fullName evidence="2">UPF0102 protein ACFSJH_14050</fullName>
    </recommendedName>
</protein>
<comment type="caution">
    <text evidence="3">The sequence shown here is derived from an EMBL/GenBank/DDBJ whole genome shotgun (WGS) entry which is preliminary data.</text>
</comment>
<dbReference type="CDD" id="cd20736">
    <property type="entry name" value="PoNe_Nuclease"/>
    <property type="match status" value="1"/>
</dbReference>
<dbReference type="HAMAP" id="MF_00048">
    <property type="entry name" value="UPF0102"/>
    <property type="match status" value="1"/>
</dbReference>
<dbReference type="Pfam" id="PF02021">
    <property type="entry name" value="UPF0102"/>
    <property type="match status" value="1"/>
</dbReference>
<dbReference type="EMBL" id="JBHUHO010000032">
    <property type="protein sequence ID" value="MFD2116846.1"/>
    <property type="molecule type" value="Genomic_DNA"/>
</dbReference>
<reference evidence="4" key="1">
    <citation type="journal article" date="2019" name="Int. J. Syst. Evol. Microbiol.">
        <title>The Global Catalogue of Microorganisms (GCM) 10K type strain sequencing project: providing services to taxonomists for standard genome sequencing and annotation.</title>
        <authorList>
            <consortium name="The Broad Institute Genomics Platform"/>
            <consortium name="The Broad Institute Genome Sequencing Center for Infectious Disease"/>
            <person name="Wu L."/>
            <person name="Ma J."/>
        </authorList>
    </citation>
    <scope>NUCLEOTIDE SEQUENCE [LARGE SCALE GENOMIC DNA]</scope>
    <source>
        <strain evidence="4">GH52</strain>
    </source>
</reference>
<dbReference type="PANTHER" id="PTHR34039">
    <property type="entry name" value="UPF0102 PROTEIN YRAN"/>
    <property type="match status" value="1"/>
</dbReference>